<keyword evidence="2" id="KW-1185">Reference proteome</keyword>
<name>A0ACB9P1Z6_9MYRT</name>
<comment type="caution">
    <text evidence="1">The sequence shown here is derived from an EMBL/GenBank/DDBJ whole genome shotgun (WGS) entry which is preliminary data.</text>
</comment>
<accession>A0ACB9P1Z6</accession>
<organism evidence="1 2">
    <name type="scientific">Melastoma candidum</name>
    <dbReference type="NCBI Taxonomy" id="119954"/>
    <lineage>
        <taxon>Eukaryota</taxon>
        <taxon>Viridiplantae</taxon>
        <taxon>Streptophyta</taxon>
        <taxon>Embryophyta</taxon>
        <taxon>Tracheophyta</taxon>
        <taxon>Spermatophyta</taxon>
        <taxon>Magnoliopsida</taxon>
        <taxon>eudicotyledons</taxon>
        <taxon>Gunneridae</taxon>
        <taxon>Pentapetalae</taxon>
        <taxon>rosids</taxon>
        <taxon>malvids</taxon>
        <taxon>Myrtales</taxon>
        <taxon>Melastomataceae</taxon>
        <taxon>Melastomatoideae</taxon>
        <taxon>Melastomateae</taxon>
        <taxon>Melastoma</taxon>
    </lineage>
</organism>
<reference evidence="2" key="1">
    <citation type="journal article" date="2023" name="Front. Plant Sci.">
        <title>Chromosomal-level genome assembly of Melastoma candidum provides insights into trichome evolution.</title>
        <authorList>
            <person name="Zhong Y."/>
            <person name="Wu W."/>
            <person name="Sun C."/>
            <person name="Zou P."/>
            <person name="Liu Y."/>
            <person name="Dai S."/>
            <person name="Zhou R."/>
        </authorList>
    </citation>
    <scope>NUCLEOTIDE SEQUENCE [LARGE SCALE GENOMIC DNA]</scope>
</reference>
<protein>
    <submittedName>
        <fullName evidence="1">Uncharacterized protein</fullName>
    </submittedName>
</protein>
<sequence length="574" mass="62735">MARAFAILASCALAFLVSSMAASAAIVEHSFDVRNFTVSRLCRRQVITAVNGSLPGPTLRVREGDTLIVHVFNRSPYNLTIHWHGVFQLLTGWADGPSYVTQCPIQPGSSYTYRFTITKQEGTLWWHAHVSWLRATVYGALIIRPRAGTTYPFPKPHREIPILLGEWWNANVIDVENQALATGAAPNNSDAYTINGKPGSLYPCSQNHTYKVKVEAGKTYMLRIINAALNNQLFFKVAGHKLTVVAVDASYTNPYVTDVVVIAPGQTTDVLLTADQSPGAYYMAAHPYASAPNVSFDNTTTRGLVVYKNAPSKAVSTARMPVLPAFNDTPTAHRFYSNLTGLVGGPHWVPVPRQINEHMFVTVGLGLAPCSPNNPRNASCGGPNGQRLSASMSNSSFQLPSSLSMLQAFFFNVRGIYTTDFPNKPPVAFDYTSTSNALNSSLVFAPKKTSVKKVKYNATIEMILQDTSLITVENHPMHIHGFNFHVLAQGFGNFNPAVHRRKFNLVNPQVRNTIGVPVGGWAAIRFTADNPGVWLMHCHLDVHLPLGLAMAFVVENGPTPSTTLPPPPQDLPRC</sequence>
<evidence type="ECO:0000313" key="2">
    <source>
        <dbReference type="Proteomes" id="UP001057402"/>
    </source>
</evidence>
<proteinExistence type="predicted"/>
<gene>
    <name evidence="1" type="ORF">MLD38_027189</name>
</gene>
<dbReference type="EMBL" id="CM042886">
    <property type="protein sequence ID" value="KAI4342577.1"/>
    <property type="molecule type" value="Genomic_DNA"/>
</dbReference>
<dbReference type="Proteomes" id="UP001057402">
    <property type="component" value="Chromosome 7"/>
</dbReference>
<evidence type="ECO:0000313" key="1">
    <source>
        <dbReference type="EMBL" id="KAI4342577.1"/>
    </source>
</evidence>